<evidence type="ECO:0000256" key="8">
    <source>
        <dbReference type="ARBA" id="ARBA00023242"/>
    </source>
</evidence>
<evidence type="ECO:0000313" key="14">
    <source>
        <dbReference type="Proteomes" id="UP001108240"/>
    </source>
</evidence>
<proteinExistence type="inferred from homology"/>
<dbReference type="Pfam" id="PF01712">
    <property type="entry name" value="dNK"/>
    <property type="match status" value="1"/>
</dbReference>
<dbReference type="AlphaFoldDB" id="A0A8C1AKB6"/>
<evidence type="ECO:0000256" key="7">
    <source>
        <dbReference type="ARBA" id="ARBA00022840"/>
    </source>
</evidence>
<comment type="catalytic activity">
    <reaction evidence="10">
        <text>2'-deoxycytidine + a ribonucleoside 5'-triphosphate = dCMP + a ribonucleoside 5'-diphosphate + H(+)</text>
        <dbReference type="Rhea" id="RHEA:20061"/>
        <dbReference type="ChEBI" id="CHEBI:15378"/>
        <dbReference type="ChEBI" id="CHEBI:15698"/>
        <dbReference type="ChEBI" id="CHEBI:57566"/>
        <dbReference type="ChEBI" id="CHEBI:57930"/>
        <dbReference type="ChEBI" id="CHEBI:61557"/>
        <dbReference type="EC" id="2.7.1.74"/>
    </reaction>
</comment>
<dbReference type="SUPFAM" id="SSF52540">
    <property type="entry name" value="P-loop containing nucleoside triphosphate hydrolases"/>
    <property type="match status" value="1"/>
</dbReference>
<dbReference type="PANTHER" id="PTHR10513:SF19">
    <property type="entry name" value="DEOXYCYTIDINE KINASE"/>
    <property type="match status" value="1"/>
</dbReference>
<dbReference type="PANTHER" id="PTHR10513">
    <property type="entry name" value="DEOXYNUCLEOSIDE KINASE"/>
    <property type="match status" value="1"/>
</dbReference>
<evidence type="ECO:0000313" key="13">
    <source>
        <dbReference type="Ensembl" id="ENSCCRP00000018837.2"/>
    </source>
</evidence>
<comment type="subcellular location">
    <subcellularLocation>
        <location evidence="1">Nucleus</location>
    </subcellularLocation>
</comment>
<dbReference type="InterPro" id="IPR002624">
    <property type="entry name" value="DCK/DGK"/>
</dbReference>
<dbReference type="InterPro" id="IPR027417">
    <property type="entry name" value="P-loop_NTPase"/>
</dbReference>
<evidence type="ECO:0000256" key="4">
    <source>
        <dbReference type="ARBA" id="ARBA00022679"/>
    </source>
</evidence>
<evidence type="ECO:0000256" key="9">
    <source>
        <dbReference type="ARBA" id="ARBA00047656"/>
    </source>
</evidence>
<dbReference type="Gene3D" id="3.40.50.300">
    <property type="entry name" value="P-loop containing nucleotide triphosphate hydrolases"/>
    <property type="match status" value="1"/>
</dbReference>
<evidence type="ECO:0000256" key="3">
    <source>
        <dbReference type="ARBA" id="ARBA00011738"/>
    </source>
</evidence>
<evidence type="ECO:0000256" key="1">
    <source>
        <dbReference type="ARBA" id="ARBA00004123"/>
    </source>
</evidence>
<sequence length="275" mass="32843">MRTEMQTTVPVLKQRIAKRACPSPLDDSLEKRLKRISIEGNIAAGKSTFVRLLEEYDREWEVVPEPIARWCNVQTHHNEHEELSTSQKSGGNVLRMMYEKPERWAYTFQSYACMSRIRSQIRSTNGKLREAENPVQFFERSVYSDRYIFASNLYESECVNETEWAIYQDWHSWLHKQFGKHIELDGIIYLRAKPERCLERLHLRGRDEEQGIPLEYLEKLHYKHECWLQHRTMSMEFEYLNEVPVLTLDVNDDFKENKIQCADMIEKVKEFLSTL</sequence>
<accession>A0A8C1AKB6</accession>
<reference evidence="13" key="1">
    <citation type="submission" date="2025-08" db="UniProtKB">
        <authorList>
            <consortium name="Ensembl"/>
        </authorList>
    </citation>
    <scope>IDENTIFICATION</scope>
</reference>
<comment type="catalytic activity">
    <reaction evidence="11">
        <text>2'-deoxyadenosine + ATP = dAMP + ADP + H(+)</text>
        <dbReference type="Rhea" id="RHEA:23452"/>
        <dbReference type="ChEBI" id="CHEBI:15378"/>
        <dbReference type="ChEBI" id="CHEBI:17256"/>
        <dbReference type="ChEBI" id="CHEBI:30616"/>
        <dbReference type="ChEBI" id="CHEBI:58245"/>
        <dbReference type="ChEBI" id="CHEBI:456216"/>
        <dbReference type="EC" id="2.7.1.76"/>
    </reaction>
</comment>
<keyword evidence="8" id="KW-0539">Nucleus</keyword>
<dbReference type="Ensembl" id="ENSCCRT00000020491.2">
    <property type="protein sequence ID" value="ENSCCRP00000018837.2"/>
    <property type="gene ID" value="ENSCCRG00000079507.1"/>
</dbReference>
<comment type="similarity">
    <text evidence="2">Belongs to the DCK/DGK family.</text>
</comment>
<evidence type="ECO:0000256" key="11">
    <source>
        <dbReference type="ARBA" id="ARBA00048675"/>
    </source>
</evidence>
<dbReference type="InterPro" id="IPR031314">
    <property type="entry name" value="DNK_dom"/>
</dbReference>
<dbReference type="FunFam" id="3.40.50.300:FF:000461">
    <property type="entry name" value="Deoxycytidine kinase"/>
    <property type="match status" value="1"/>
</dbReference>
<reference evidence="13" key="2">
    <citation type="submission" date="2025-09" db="UniProtKB">
        <authorList>
            <consortium name="Ensembl"/>
        </authorList>
    </citation>
    <scope>IDENTIFICATION</scope>
</reference>
<comment type="catalytic activity">
    <reaction evidence="9">
        <text>2'-deoxyguanosine + ATP = dGMP + ADP + H(+)</text>
        <dbReference type="Rhea" id="RHEA:19201"/>
        <dbReference type="ChEBI" id="CHEBI:15378"/>
        <dbReference type="ChEBI" id="CHEBI:17172"/>
        <dbReference type="ChEBI" id="CHEBI:30616"/>
        <dbReference type="ChEBI" id="CHEBI:57673"/>
        <dbReference type="ChEBI" id="CHEBI:456216"/>
        <dbReference type="EC" id="2.7.1.113"/>
    </reaction>
</comment>
<protein>
    <submittedName>
        <fullName evidence="13">Deoxycytidine kinase</fullName>
    </submittedName>
</protein>
<name>A0A8C1AKB6_CYPCA</name>
<evidence type="ECO:0000256" key="6">
    <source>
        <dbReference type="ARBA" id="ARBA00022777"/>
    </source>
</evidence>
<dbReference type="InterPro" id="IPR050566">
    <property type="entry name" value="Deoxyribonucleoside_kinase"/>
</dbReference>
<evidence type="ECO:0000256" key="10">
    <source>
        <dbReference type="ARBA" id="ARBA00048193"/>
    </source>
</evidence>
<keyword evidence="14" id="KW-1185">Reference proteome</keyword>
<organism evidence="13 14">
    <name type="scientific">Cyprinus carpio carpio</name>
    <dbReference type="NCBI Taxonomy" id="630221"/>
    <lineage>
        <taxon>Eukaryota</taxon>
        <taxon>Metazoa</taxon>
        <taxon>Chordata</taxon>
        <taxon>Craniata</taxon>
        <taxon>Vertebrata</taxon>
        <taxon>Euteleostomi</taxon>
        <taxon>Actinopterygii</taxon>
        <taxon>Neopterygii</taxon>
        <taxon>Teleostei</taxon>
        <taxon>Ostariophysi</taxon>
        <taxon>Cypriniformes</taxon>
        <taxon>Cyprinidae</taxon>
        <taxon>Cyprininae</taxon>
        <taxon>Cyprinus</taxon>
    </lineage>
</organism>
<evidence type="ECO:0000256" key="2">
    <source>
        <dbReference type="ARBA" id="ARBA00007420"/>
    </source>
</evidence>
<dbReference type="Proteomes" id="UP001108240">
    <property type="component" value="Unplaced"/>
</dbReference>
<dbReference type="GO" id="GO:0004138">
    <property type="term" value="F:deoxyguanosine kinase activity"/>
    <property type="evidence" value="ECO:0007669"/>
    <property type="project" value="UniProtKB-EC"/>
</dbReference>
<dbReference type="GO" id="GO:0004137">
    <property type="term" value="F:deoxycytidine kinase activity"/>
    <property type="evidence" value="ECO:0007669"/>
    <property type="project" value="TreeGrafter"/>
</dbReference>
<keyword evidence="5" id="KW-0547">Nucleotide-binding</keyword>
<keyword evidence="7" id="KW-0067">ATP-binding</keyword>
<dbReference type="GO" id="GO:1901135">
    <property type="term" value="P:carbohydrate derivative metabolic process"/>
    <property type="evidence" value="ECO:0007669"/>
    <property type="project" value="UniProtKB-ARBA"/>
</dbReference>
<dbReference type="OMA" id="KDKHDSM"/>
<evidence type="ECO:0000256" key="5">
    <source>
        <dbReference type="ARBA" id="ARBA00022741"/>
    </source>
</evidence>
<dbReference type="GO" id="GO:0005524">
    <property type="term" value="F:ATP binding"/>
    <property type="evidence" value="ECO:0007669"/>
    <property type="project" value="UniProtKB-KW"/>
</dbReference>
<keyword evidence="6" id="KW-0418">Kinase</keyword>
<keyword evidence="4" id="KW-0808">Transferase</keyword>
<evidence type="ECO:0000259" key="12">
    <source>
        <dbReference type="Pfam" id="PF01712"/>
    </source>
</evidence>
<dbReference type="GeneTree" id="ENSGT00940000157321"/>
<dbReference type="PIRSF" id="PIRSF000705">
    <property type="entry name" value="DNK"/>
    <property type="match status" value="1"/>
</dbReference>
<dbReference type="CDD" id="cd01673">
    <property type="entry name" value="dNK"/>
    <property type="match status" value="1"/>
</dbReference>
<dbReference type="GO" id="GO:0005739">
    <property type="term" value="C:mitochondrion"/>
    <property type="evidence" value="ECO:0007669"/>
    <property type="project" value="TreeGrafter"/>
</dbReference>
<feature type="domain" description="Deoxynucleoside kinase" evidence="12">
    <location>
        <begin position="36"/>
        <end position="272"/>
    </location>
</feature>
<comment type="subunit">
    <text evidence="3">Homodimer.</text>
</comment>